<comment type="pathway">
    <text evidence="1">Amino-acid biosynthesis; L-asparagine biosynthesis; L-asparagine from L-aspartate (L-Gln route): step 1/1.</text>
</comment>
<evidence type="ECO:0000259" key="4">
    <source>
        <dbReference type="Pfam" id="PF00733"/>
    </source>
</evidence>
<dbReference type="AlphaFoldDB" id="A0A285WZL7"/>
<evidence type="ECO:0000256" key="2">
    <source>
        <dbReference type="ARBA" id="ARBA00012737"/>
    </source>
</evidence>
<sequence length="465" mass="53633">MKEISTGIIPVFPSFYKVKDAPSEPDLKAICIFAAIGFFLDQDTYWKDEKVMRPGTITSLDDHGCLINSASRFEWYYQPRQISFEQALAEFTSLFEHIVKDQVQDSPVILPLSGGLDSRSQALALLRLRNEVSSYSYSFSGGYPESKIARKVAEVCKFPFKEFQIPAGYLWQELDELAQINKCFSEFTHPRQMAVLPELKNMHGIFSLGHWGDVLFDKGAPEDLTEKDEVSHLLKGVVKKSGMELAVSLWEAWGLEGRFEVYIKERISDLLSAIKIENSSARIRAFKSMYWAPRWTSTNLAIFASANPVSLPYYDDRMCEFICEIPEAYLANRRLQLAYIKQHKDLGKITWEAHKPFNLNNYPFNKVPYNLPYRVISKVQRESAALVGKKYIQRNWELQFLGSKNEQNLLNYLYEDSFKEFIPPTIVKEFYKKFKEEDGVQFSHSVSTLLTLSVWNKKFNHGTAN</sequence>
<evidence type="ECO:0000313" key="6">
    <source>
        <dbReference type="Proteomes" id="UP000219193"/>
    </source>
</evidence>
<comment type="catalytic activity">
    <reaction evidence="3">
        <text>L-aspartate + L-glutamine + ATP + H2O = L-asparagine + L-glutamate + AMP + diphosphate + H(+)</text>
        <dbReference type="Rhea" id="RHEA:12228"/>
        <dbReference type="ChEBI" id="CHEBI:15377"/>
        <dbReference type="ChEBI" id="CHEBI:15378"/>
        <dbReference type="ChEBI" id="CHEBI:29985"/>
        <dbReference type="ChEBI" id="CHEBI:29991"/>
        <dbReference type="ChEBI" id="CHEBI:30616"/>
        <dbReference type="ChEBI" id="CHEBI:33019"/>
        <dbReference type="ChEBI" id="CHEBI:58048"/>
        <dbReference type="ChEBI" id="CHEBI:58359"/>
        <dbReference type="ChEBI" id="CHEBI:456215"/>
        <dbReference type="EC" id="6.3.5.4"/>
    </reaction>
</comment>
<organism evidence="5 6">
    <name type="scientific">Salinimicrobium sediminis</name>
    <dbReference type="NCBI Taxonomy" id="1343891"/>
    <lineage>
        <taxon>Bacteria</taxon>
        <taxon>Pseudomonadati</taxon>
        <taxon>Bacteroidota</taxon>
        <taxon>Flavobacteriia</taxon>
        <taxon>Flavobacteriales</taxon>
        <taxon>Flavobacteriaceae</taxon>
        <taxon>Salinimicrobium</taxon>
    </lineage>
</organism>
<dbReference type="EMBL" id="OCMF01000001">
    <property type="protein sequence ID" value="SOC78561.1"/>
    <property type="molecule type" value="Genomic_DNA"/>
</dbReference>
<dbReference type="PANTHER" id="PTHR43284:SF1">
    <property type="entry name" value="ASPARAGINE SYNTHETASE"/>
    <property type="match status" value="1"/>
</dbReference>
<dbReference type="Pfam" id="PF00733">
    <property type="entry name" value="Asn_synthase"/>
    <property type="match status" value="1"/>
</dbReference>
<evidence type="ECO:0000256" key="3">
    <source>
        <dbReference type="ARBA" id="ARBA00048741"/>
    </source>
</evidence>
<dbReference type="GO" id="GO:0004066">
    <property type="term" value="F:asparagine synthase (glutamine-hydrolyzing) activity"/>
    <property type="evidence" value="ECO:0007669"/>
    <property type="project" value="UniProtKB-EC"/>
</dbReference>
<dbReference type="OrthoDB" id="693367at2"/>
<dbReference type="InterPro" id="IPR001962">
    <property type="entry name" value="Asn_synthase"/>
</dbReference>
<protein>
    <recommendedName>
        <fullName evidence="2">asparagine synthase (glutamine-hydrolyzing)</fullName>
        <ecNumber evidence="2">6.3.5.4</ecNumber>
    </recommendedName>
</protein>
<reference evidence="6" key="1">
    <citation type="submission" date="2017-09" db="EMBL/GenBank/DDBJ databases">
        <authorList>
            <person name="Varghese N."/>
            <person name="Submissions S."/>
        </authorList>
    </citation>
    <scope>NUCLEOTIDE SEQUENCE [LARGE SCALE GENOMIC DNA]</scope>
    <source>
        <strain evidence="6">CGMCC 1.12641</strain>
    </source>
</reference>
<gene>
    <name evidence="5" type="ORF">SAMN06296241_0071</name>
</gene>
<dbReference type="GO" id="GO:0006529">
    <property type="term" value="P:asparagine biosynthetic process"/>
    <property type="evidence" value="ECO:0007669"/>
    <property type="project" value="InterPro"/>
</dbReference>
<keyword evidence="6" id="KW-1185">Reference proteome</keyword>
<evidence type="ECO:0000256" key="1">
    <source>
        <dbReference type="ARBA" id="ARBA00005187"/>
    </source>
</evidence>
<dbReference type="EC" id="6.3.5.4" evidence="2"/>
<dbReference type="Gene3D" id="3.40.50.620">
    <property type="entry name" value="HUPs"/>
    <property type="match status" value="1"/>
</dbReference>
<dbReference type="InterPro" id="IPR051786">
    <property type="entry name" value="ASN_synthetase/amidase"/>
</dbReference>
<dbReference type="SUPFAM" id="SSF52402">
    <property type="entry name" value="Adenine nucleotide alpha hydrolases-like"/>
    <property type="match status" value="1"/>
</dbReference>
<proteinExistence type="predicted"/>
<feature type="domain" description="Asparagine synthetase" evidence="4">
    <location>
        <begin position="91"/>
        <end position="180"/>
    </location>
</feature>
<evidence type="ECO:0000313" key="5">
    <source>
        <dbReference type="EMBL" id="SOC78561.1"/>
    </source>
</evidence>
<dbReference type="InterPro" id="IPR014729">
    <property type="entry name" value="Rossmann-like_a/b/a_fold"/>
</dbReference>
<name>A0A285WZL7_9FLAO</name>
<dbReference type="RefSeq" id="WP_097054376.1">
    <property type="nucleotide sequence ID" value="NZ_OCMF01000001.1"/>
</dbReference>
<dbReference type="PANTHER" id="PTHR43284">
    <property type="entry name" value="ASPARAGINE SYNTHETASE (GLUTAMINE-HYDROLYZING)"/>
    <property type="match status" value="1"/>
</dbReference>
<accession>A0A285WZL7</accession>
<dbReference type="Proteomes" id="UP000219193">
    <property type="component" value="Unassembled WGS sequence"/>
</dbReference>